<dbReference type="EMBL" id="CP000853">
    <property type="protein sequence ID" value="ABW19228.1"/>
    <property type="molecule type" value="Genomic_DNA"/>
</dbReference>
<keyword evidence="6" id="KW-1185">Reference proteome</keyword>
<dbReference type="InterPro" id="IPR003959">
    <property type="entry name" value="ATPase_AAA_core"/>
</dbReference>
<dbReference type="SUPFAM" id="SSF48019">
    <property type="entry name" value="post-AAA+ oligomerization domain-like"/>
    <property type="match status" value="1"/>
</dbReference>
<evidence type="ECO:0000313" key="6">
    <source>
        <dbReference type="Proteomes" id="UP000000269"/>
    </source>
</evidence>
<protein>
    <submittedName>
        <fullName evidence="5">AAA ATPase central domain protein</fullName>
    </submittedName>
</protein>
<dbReference type="SMART" id="SM00382">
    <property type="entry name" value="AAA"/>
    <property type="match status" value="1"/>
</dbReference>
<evidence type="ECO:0000313" key="5">
    <source>
        <dbReference type="EMBL" id="ABW19228.1"/>
    </source>
</evidence>
<keyword evidence="3" id="KW-0067">ATP-binding</keyword>
<dbReference type="Gene3D" id="1.10.3710.10">
    <property type="entry name" value="DNA polymerase III clamp loader subunits, C-terminal domain"/>
    <property type="match status" value="1"/>
</dbReference>
<dbReference type="GO" id="GO:0008047">
    <property type="term" value="F:enzyme activator activity"/>
    <property type="evidence" value="ECO:0007669"/>
    <property type="project" value="TreeGrafter"/>
</dbReference>
<dbReference type="GO" id="GO:0000731">
    <property type="term" value="P:DNA synthesis involved in DNA repair"/>
    <property type="evidence" value="ECO:0007669"/>
    <property type="project" value="TreeGrafter"/>
</dbReference>
<keyword evidence="2" id="KW-0547">Nucleotide-binding</keyword>
<dbReference type="PANTHER" id="PTHR13779:SF7">
    <property type="entry name" value="ATPASE WRNIP1"/>
    <property type="match status" value="1"/>
</dbReference>
<dbReference type="AlphaFoldDB" id="A8MGK5"/>
<dbReference type="HOGENOM" id="CLU_017985_1_2_9"/>
<dbReference type="GO" id="GO:0005524">
    <property type="term" value="F:ATP binding"/>
    <property type="evidence" value="ECO:0007669"/>
    <property type="project" value="UniProtKB-KW"/>
</dbReference>
<dbReference type="GO" id="GO:0016887">
    <property type="term" value="F:ATP hydrolysis activity"/>
    <property type="evidence" value="ECO:0007669"/>
    <property type="project" value="InterPro"/>
</dbReference>
<dbReference type="CDD" id="cd18139">
    <property type="entry name" value="HLD_clamp_RarA"/>
    <property type="match status" value="1"/>
</dbReference>
<dbReference type="KEGG" id="aoe:Clos_1688"/>
<dbReference type="InterPro" id="IPR008921">
    <property type="entry name" value="DNA_pol3_clamp-load_cplx_C"/>
</dbReference>
<dbReference type="STRING" id="350688.Clos_1688"/>
<evidence type="ECO:0000256" key="2">
    <source>
        <dbReference type="ARBA" id="ARBA00022741"/>
    </source>
</evidence>
<proteinExistence type="inferred from homology"/>
<dbReference type="InterPro" id="IPR003593">
    <property type="entry name" value="AAA+_ATPase"/>
</dbReference>
<dbReference type="InterPro" id="IPR032423">
    <property type="entry name" value="AAA_assoc_2"/>
</dbReference>
<dbReference type="Gene3D" id="1.10.8.60">
    <property type="match status" value="1"/>
</dbReference>
<dbReference type="Pfam" id="PF00004">
    <property type="entry name" value="AAA"/>
    <property type="match status" value="1"/>
</dbReference>
<dbReference type="OrthoDB" id="9778364at2"/>
<comment type="similarity">
    <text evidence="1">Belongs to the AAA ATPase family. RarA/MGS1/WRNIP1 subfamily.</text>
</comment>
<reference evidence="6" key="1">
    <citation type="submission" date="2007-10" db="EMBL/GenBank/DDBJ databases">
        <title>Complete genome of Alkaliphilus oremlandii OhILAs.</title>
        <authorList>
            <person name="Copeland A."/>
            <person name="Lucas S."/>
            <person name="Lapidus A."/>
            <person name="Barry K."/>
            <person name="Detter J.C."/>
            <person name="Glavina del Rio T."/>
            <person name="Hammon N."/>
            <person name="Israni S."/>
            <person name="Dalin E."/>
            <person name="Tice H."/>
            <person name="Pitluck S."/>
            <person name="Chain P."/>
            <person name="Malfatti S."/>
            <person name="Shin M."/>
            <person name="Vergez L."/>
            <person name="Schmutz J."/>
            <person name="Larimer F."/>
            <person name="Land M."/>
            <person name="Hauser L."/>
            <person name="Kyrpides N."/>
            <person name="Mikhailova N."/>
            <person name="Stolz J.F."/>
            <person name="Dawson A."/>
            <person name="Fisher E."/>
            <person name="Crable B."/>
            <person name="Perera E."/>
            <person name="Lisak J."/>
            <person name="Ranganathan M."/>
            <person name="Basu P."/>
            <person name="Richardson P."/>
        </authorList>
    </citation>
    <scope>NUCLEOTIDE SEQUENCE [LARGE SCALE GENOMIC DNA]</scope>
    <source>
        <strain evidence="6">OhILAs</strain>
    </source>
</reference>
<evidence type="ECO:0000256" key="1">
    <source>
        <dbReference type="ARBA" id="ARBA00008959"/>
    </source>
</evidence>
<evidence type="ECO:0000256" key="3">
    <source>
        <dbReference type="ARBA" id="ARBA00022840"/>
    </source>
</evidence>
<dbReference type="Pfam" id="PF16193">
    <property type="entry name" value="AAA_assoc_2"/>
    <property type="match status" value="1"/>
</dbReference>
<dbReference type="InterPro" id="IPR051314">
    <property type="entry name" value="AAA_ATPase_RarA/MGS1/WRNIP1"/>
</dbReference>
<dbReference type="Pfam" id="PF12002">
    <property type="entry name" value="MgsA_C"/>
    <property type="match status" value="1"/>
</dbReference>
<dbReference type="CDD" id="cd00009">
    <property type="entry name" value="AAA"/>
    <property type="match status" value="1"/>
</dbReference>
<dbReference type="Proteomes" id="UP000000269">
    <property type="component" value="Chromosome"/>
</dbReference>
<dbReference type="Gene3D" id="3.40.50.300">
    <property type="entry name" value="P-loop containing nucleotide triphosphate hydrolases"/>
    <property type="match status" value="1"/>
</dbReference>
<dbReference type="eggNOG" id="COG2256">
    <property type="taxonomic scope" value="Bacteria"/>
</dbReference>
<evidence type="ECO:0000259" key="4">
    <source>
        <dbReference type="SMART" id="SM00382"/>
    </source>
</evidence>
<dbReference type="GO" id="GO:0003677">
    <property type="term" value="F:DNA binding"/>
    <property type="evidence" value="ECO:0007669"/>
    <property type="project" value="InterPro"/>
</dbReference>
<dbReference type="PANTHER" id="PTHR13779">
    <property type="entry name" value="WERNER HELICASE-INTERACTING PROTEIN 1 FAMILY MEMBER"/>
    <property type="match status" value="1"/>
</dbReference>
<dbReference type="GO" id="GO:0017116">
    <property type="term" value="F:single-stranded DNA helicase activity"/>
    <property type="evidence" value="ECO:0007669"/>
    <property type="project" value="TreeGrafter"/>
</dbReference>
<dbReference type="InterPro" id="IPR027417">
    <property type="entry name" value="P-loop_NTPase"/>
</dbReference>
<feature type="domain" description="AAA+ ATPase" evidence="4">
    <location>
        <begin position="37"/>
        <end position="153"/>
    </location>
</feature>
<organism evidence="5 6">
    <name type="scientific">Alkaliphilus oremlandii (strain OhILAs)</name>
    <name type="common">Clostridium oremlandii (strain OhILAs)</name>
    <dbReference type="NCBI Taxonomy" id="350688"/>
    <lineage>
        <taxon>Bacteria</taxon>
        <taxon>Bacillati</taxon>
        <taxon>Bacillota</taxon>
        <taxon>Clostridia</taxon>
        <taxon>Peptostreptococcales</taxon>
        <taxon>Natronincolaceae</taxon>
        <taxon>Alkaliphilus</taxon>
    </lineage>
</organism>
<dbReference type="RefSeq" id="WP_012159540.1">
    <property type="nucleotide sequence ID" value="NC_009922.1"/>
</dbReference>
<dbReference type="InterPro" id="IPR021886">
    <property type="entry name" value="MgsA_C"/>
</dbReference>
<name>A8MGK5_ALKOO</name>
<dbReference type="SUPFAM" id="SSF52540">
    <property type="entry name" value="P-loop containing nucleoside triphosphate hydrolases"/>
    <property type="match status" value="1"/>
</dbReference>
<sequence>MAPLADRVRPTKLEDIVGQKHILGSGKLLNRILESKAIPNMIFYGPSGTGKTTVANIIAQSSNKKFYKINGTNANIEDIKRVIAQIGTLHTMNGILLYIDELHYLNKRQQQSILEYIENGDIILIGSTTENVNFSIFNALLSRCTIMEFKPLSIEDLIFGLKKVISSEEHRLNIKISYEEEALHYIAEVSNGDLRRSLNTLELIINTYAIYNPQVIDIDIPKAVECSQSKIANYDRDGDAHYNLLSFFQKSIRGSDEQASIHALARLIKAGDLTSICRRLLVIAAEDIGLAYPQAITIVKACTDSALQLGLPEARIPLAEATILLASLPKSNSAYHAISAALNDLDRLDVGHVPYHLCDTNSNASIKNKSEYLYPHDYPNHYVEQQYMPDNIKHKVYYVHGNNKFEQSMKTYWDKIKKHL</sequence>
<gene>
    <name evidence="5" type="ordered locus">Clos_1688</name>
</gene>
<accession>A8MGK5</accession>
<dbReference type="GO" id="GO:0006261">
    <property type="term" value="P:DNA-templated DNA replication"/>
    <property type="evidence" value="ECO:0007669"/>
    <property type="project" value="TreeGrafter"/>
</dbReference>
<dbReference type="Gene3D" id="1.20.272.10">
    <property type="match status" value="1"/>
</dbReference>